<proteinExistence type="predicted"/>
<feature type="region of interest" description="Disordered" evidence="1">
    <location>
        <begin position="61"/>
        <end position="152"/>
    </location>
</feature>
<sequence>MPTYLLHGFRWHRQSIRIHVILNDLDDATPEWLLAPATSVSILNSLYSLYDFLPPSNPPAIKYTQIPTPPTTNEEDKPKQGKPETNKLKKSKSLISLRSRSISRKSRLPAELAPAVNASGNGTNGRTGSTTSGSDPRLSTTSESVNAQSSKPEKKISFNDWSVVKLVEQYDPSDMVSLSQPYAYVADYMVDVSLGVAVTEEMAKYEVKMKMDDGYMSPATPGTPGTPATLGRSSSMSMREMRRMERRSGWFEKLRDGLQTGEDIGWHVVVCGDEERLFPSMASVRERLEIDDDVLRTPRSAGFRGFFRKRNVHED</sequence>
<evidence type="ECO:0000313" key="3">
    <source>
        <dbReference type="Proteomes" id="UP000785200"/>
    </source>
</evidence>
<accession>A0A9P6VJ87</accession>
<organism evidence="2 3">
    <name type="scientific">Hyphodiscus hymeniophilus</name>
    <dbReference type="NCBI Taxonomy" id="353542"/>
    <lineage>
        <taxon>Eukaryota</taxon>
        <taxon>Fungi</taxon>
        <taxon>Dikarya</taxon>
        <taxon>Ascomycota</taxon>
        <taxon>Pezizomycotina</taxon>
        <taxon>Leotiomycetes</taxon>
        <taxon>Helotiales</taxon>
        <taxon>Hyphodiscaceae</taxon>
        <taxon>Hyphodiscus</taxon>
    </lineage>
</organism>
<keyword evidence="3" id="KW-1185">Reference proteome</keyword>
<dbReference type="OrthoDB" id="371463at2759"/>
<feature type="compositionally biased region" description="Low complexity" evidence="1">
    <location>
        <begin position="119"/>
        <end position="134"/>
    </location>
</feature>
<feature type="compositionally biased region" description="Polar residues" evidence="1">
    <location>
        <begin position="137"/>
        <end position="150"/>
    </location>
</feature>
<gene>
    <name evidence="2" type="ORF">D0Z07_4451</name>
</gene>
<dbReference type="Proteomes" id="UP000785200">
    <property type="component" value="Unassembled WGS sequence"/>
</dbReference>
<evidence type="ECO:0000256" key="1">
    <source>
        <dbReference type="SAM" id="MobiDB-lite"/>
    </source>
</evidence>
<protein>
    <recommendedName>
        <fullName evidence="4">Developmental regulator protein</fullName>
    </recommendedName>
</protein>
<feature type="compositionally biased region" description="Low complexity" evidence="1">
    <location>
        <begin position="218"/>
        <end position="237"/>
    </location>
</feature>
<feature type="region of interest" description="Disordered" evidence="1">
    <location>
        <begin position="217"/>
        <end position="237"/>
    </location>
</feature>
<feature type="compositionally biased region" description="Basic and acidic residues" evidence="1">
    <location>
        <begin position="74"/>
        <end position="87"/>
    </location>
</feature>
<evidence type="ECO:0008006" key="4">
    <source>
        <dbReference type="Google" id="ProtNLM"/>
    </source>
</evidence>
<comment type="caution">
    <text evidence="2">The sequence shown here is derived from an EMBL/GenBank/DDBJ whole genome shotgun (WGS) entry which is preliminary data.</text>
</comment>
<name>A0A9P6VJ87_9HELO</name>
<reference evidence="2" key="1">
    <citation type="submission" date="2019-07" db="EMBL/GenBank/DDBJ databases">
        <title>Hyphodiscus hymeniophilus genome sequencing and assembly.</title>
        <authorList>
            <person name="Kramer G."/>
            <person name="Nodwell J."/>
        </authorList>
    </citation>
    <scope>NUCLEOTIDE SEQUENCE</scope>
    <source>
        <strain evidence="2">ATCC 34498</strain>
    </source>
</reference>
<dbReference type="EMBL" id="VNKQ01000008">
    <property type="protein sequence ID" value="KAG0649121.1"/>
    <property type="molecule type" value="Genomic_DNA"/>
</dbReference>
<dbReference type="AlphaFoldDB" id="A0A9P6VJ87"/>
<evidence type="ECO:0000313" key="2">
    <source>
        <dbReference type="EMBL" id="KAG0649121.1"/>
    </source>
</evidence>